<organism evidence="1 2">
    <name type="scientific">Agaribacillus aureus</name>
    <dbReference type="NCBI Taxonomy" id="3051825"/>
    <lineage>
        <taxon>Bacteria</taxon>
        <taxon>Pseudomonadati</taxon>
        <taxon>Bacteroidota</taxon>
        <taxon>Cytophagia</taxon>
        <taxon>Cytophagales</taxon>
        <taxon>Splendidivirgaceae</taxon>
        <taxon>Agaribacillus</taxon>
    </lineage>
</organism>
<comment type="caution">
    <text evidence="1">The sequence shown here is derived from an EMBL/GenBank/DDBJ whole genome shotgun (WGS) entry which is preliminary data.</text>
</comment>
<dbReference type="RefSeq" id="WP_346755826.1">
    <property type="nucleotide sequence ID" value="NZ_JAUJEB010000001.1"/>
</dbReference>
<sequence>MNKISIILTLVIIGCSNHDMELVSNNQLLNSQIKSQTLRIEKTAASLGYTKLALTYVEKSNSVNKYFDSLYTTEVSAVKENRLKIQQLIQQHTIYKELISDLYIVDQVEPHLINHNDSTIIFIKCGLKGILPLVHVTSDGFDESINFQSPMVGKIPTKYLTDENMQVLLHSPHASKNMSWNLKKYIHSNE</sequence>
<accession>A0ABT8L0A7</accession>
<evidence type="ECO:0000313" key="2">
    <source>
        <dbReference type="Proteomes" id="UP001172083"/>
    </source>
</evidence>
<evidence type="ECO:0008006" key="3">
    <source>
        <dbReference type="Google" id="ProtNLM"/>
    </source>
</evidence>
<reference evidence="1" key="1">
    <citation type="submission" date="2023-06" db="EMBL/GenBank/DDBJ databases">
        <title>Genomic of Agaribacillus aureum.</title>
        <authorList>
            <person name="Wang G."/>
        </authorList>
    </citation>
    <scope>NUCLEOTIDE SEQUENCE</scope>
    <source>
        <strain evidence="1">BMA12</strain>
    </source>
</reference>
<name>A0ABT8L0A7_9BACT</name>
<gene>
    <name evidence="1" type="ORF">QQ020_00435</name>
</gene>
<dbReference type="Proteomes" id="UP001172083">
    <property type="component" value="Unassembled WGS sequence"/>
</dbReference>
<evidence type="ECO:0000313" key="1">
    <source>
        <dbReference type="EMBL" id="MDN5210482.1"/>
    </source>
</evidence>
<proteinExistence type="predicted"/>
<keyword evidence="2" id="KW-1185">Reference proteome</keyword>
<protein>
    <recommendedName>
        <fullName evidence="3">Lipoprotein</fullName>
    </recommendedName>
</protein>
<dbReference type="EMBL" id="JAUJEB010000001">
    <property type="protein sequence ID" value="MDN5210482.1"/>
    <property type="molecule type" value="Genomic_DNA"/>
</dbReference>
<dbReference type="PROSITE" id="PS51257">
    <property type="entry name" value="PROKAR_LIPOPROTEIN"/>
    <property type="match status" value="1"/>
</dbReference>